<protein>
    <recommendedName>
        <fullName evidence="7">C2H2-type domain-containing protein</fullName>
    </recommendedName>
</protein>
<dbReference type="FunFam" id="3.30.160.60:FF:000065">
    <property type="entry name" value="B-cell CLL/lymphoma 6, member B"/>
    <property type="match status" value="1"/>
</dbReference>
<keyword evidence="4" id="KW-0862">Zinc</keyword>
<evidence type="ECO:0000256" key="2">
    <source>
        <dbReference type="ARBA" id="ARBA00022737"/>
    </source>
</evidence>
<evidence type="ECO:0000256" key="6">
    <source>
        <dbReference type="SAM" id="MobiDB-lite"/>
    </source>
</evidence>
<dbReference type="SUPFAM" id="SSF57667">
    <property type="entry name" value="beta-beta-alpha zinc fingers"/>
    <property type="match status" value="3"/>
</dbReference>
<dbReference type="InterPro" id="IPR036236">
    <property type="entry name" value="Znf_C2H2_sf"/>
</dbReference>
<accession>A0A077WPL7</accession>
<keyword evidence="1" id="KW-0479">Metal-binding</keyword>
<gene>
    <name evidence="8" type="ORF">LRAMOSA10720</name>
</gene>
<dbReference type="AlphaFoldDB" id="A0A077WPL7"/>
<dbReference type="PANTHER" id="PTHR23235">
    <property type="entry name" value="KRUEPPEL-LIKE TRANSCRIPTION FACTOR"/>
    <property type="match status" value="1"/>
</dbReference>
<feature type="domain" description="C2H2-type" evidence="7">
    <location>
        <begin position="129"/>
        <end position="156"/>
    </location>
</feature>
<dbReference type="GO" id="GO:0008270">
    <property type="term" value="F:zinc ion binding"/>
    <property type="evidence" value="ECO:0007669"/>
    <property type="project" value="UniProtKB-KW"/>
</dbReference>
<dbReference type="InterPro" id="IPR013087">
    <property type="entry name" value="Znf_C2H2_type"/>
</dbReference>
<reference evidence="8" key="1">
    <citation type="journal article" date="2014" name="Genome Announc.">
        <title>De novo whole-genome sequence and genome annotation of Lichtheimia ramosa.</title>
        <authorList>
            <person name="Linde J."/>
            <person name="Schwartze V."/>
            <person name="Binder U."/>
            <person name="Lass-Florl C."/>
            <person name="Voigt K."/>
            <person name="Horn F."/>
        </authorList>
    </citation>
    <scope>NUCLEOTIDE SEQUENCE</scope>
    <source>
        <strain evidence="8">JMRC FSU:6197</strain>
    </source>
</reference>
<evidence type="ECO:0000256" key="1">
    <source>
        <dbReference type="ARBA" id="ARBA00022723"/>
    </source>
</evidence>
<evidence type="ECO:0000256" key="4">
    <source>
        <dbReference type="ARBA" id="ARBA00022833"/>
    </source>
</evidence>
<dbReference type="EMBL" id="LK023331">
    <property type="protein sequence ID" value="CDS09360.1"/>
    <property type="molecule type" value="Genomic_DNA"/>
</dbReference>
<dbReference type="SMART" id="SM00355">
    <property type="entry name" value="ZnF_C2H2"/>
    <property type="match status" value="3"/>
</dbReference>
<dbReference type="PANTHER" id="PTHR23235:SF120">
    <property type="entry name" value="KRUPPEL-LIKE FACTOR 15"/>
    <property type="match status" value="1"/>
</dbReference>
<keyword evidence="3 5" id="KW-0863">Zinc-finger</keyword>
<name>A0A077WPL7_9FUNG</name>
<proteinExistence type="predicted"/>
<dbReference type="Gene3D" id="3.30.160.60">
    <property type="entry name" value="Classic Zinc Finger"/>
    <property type="match status" value="3"/>
</dbReference>
<evidence type="ECO:0000256" key="3">
    <source>
        <dbReference type="ARBA" id="ARBA00022771"/>
    </source>
</evidence>
<organism evidence="8">
    <name type="scientific">Lichtheimia ramosa</name>
    <dbReference type="NCBI Taxonomy" id="688394"/>
    <lineage>
        <taxon>Eukaryota</taxon>
        <taxon>Fungi</taxon>
        <taxon>Fungi incertae sedis</taxon>
        <taxon>Mucoromycota</taxon>
        <taxon>Mucoromycotina</taxon>
        <taxon>Mucoromycetes</taxon>
        <taxon>Mucorales</taxon>
        <taxon>Lichtheimiaceae</taxon>
        <taxon>Lichtheimia</taxon>
    </lineage>
</organism>
<dbReference type="GO" id="GO:0000981">
    <property type="term" value="F:DNA-binding transcription factor activity, RNA polymerase II-specific"/>
    <property type="evidence" value="ECO:0007669"/>
    <property type="project" value="TreeGrafter"/>
</dbReference>
<evidence type="ECO:0000256" key="5">
    <source>
        <dbReference type="PROSITE-ProRule" id="PRU00042"/>
    </source>
</evidence>
<dbReference type="PROSITE" id="PS50157">
    <property type="entry name" value="ZINC_FINGER_C2H2_2"/>
    <property type="match status" value="2"/>
</dbReference>
<dbReference type="Pfam" id="PF00096">
    <property type="entry name" value="zf-C2H2"/>
    <property type="match status" value="3"/>
</dbReference>
<evidence type="ECO:0000313" key="8">
    <source>
        <dbReference type="EMBL" id="CDS09360.1"/>
    </source>
</evidence>
<sequence length="235" mass="27184">MLSSAYDLTAANIEYPWYFNNEHLDTSVISAAPFPDQAIIAPQLQDPIFSYPSPDMHYLSPSTMAPYSEEFPLYMSPASTIQDLSPAPVINLGFDDHNESIGIATPPPSPMSSSNRSEIAPSYRQRPVYKCDICNKTFTRPYNLRSHQRTHNNDRPYPCDHPGCKWSFARPHDLKRHQLLHSGIKPHKCEHCTLRFSRRDALRRHWNVEKKCGDAEKRFPTSKPYRRRRVNNKTR</sequence>
<dbReference type="FunFam" id="3.30.160.60:FF:000125">
    <property type="entry name" value="Putative zinc finger protein 143"/>
    <property type="match status" value="1"/>
</dbReference>
<feature type="region of interest" description="Disordered" evidence="6">
    <location>
        <begin position="216"/>
        <end position="235"/>
    </location>
</feature>
<feature type="domain" description="C2H2-type" evidence="7">
    <location>
        <begin position="157"/>
        <end position="186"/>
    </location>
</feature>
<dbReference type="OrthoDB" id="4748970at2759"/>
<evidence type="ECO:0000259" key="7">
    <source>
        <dbReference type="PROSITE" id="PS50157"/>
    </source>
</evidence>
<keyword evidence="2" id="KW-0677">Repeat</keyword>
<feature type="compositionally biased region" description="Basic residues" evidence="6">
    <location>
        <begin position="224"/>
        <end position="235"/>
    </location>
</feature>
<dbReference type="PROSITE" id="PS00028">
    <property type="entry name" value="ZINC_FINGER_C2H2_1"/>
    <property type="match status" value="2"/>
</dbReference>
<dbReference type="GO" id="GO:0000978">
    <property type="term" value="F:RNA polymerase II cis-regulatory region sequence-specific DNA binding"/>
    <property type="evidence" value="ECO:0007669"/>
    <property type="project" value="TreeGrafter"/>
</dbReference>